<keyword evidence="2" id="KW-1185">Reference proteome</keyword>
<dbReference type="EMBL" id="FWXV01000001">
    <property type="protein sequence ID" value="SMC64180.1"/>
    <property type="molecule type" value="Genomic_DNA"/>
</dbReference>
<organism evidence="1 2">
    <name type="scientific">Kibdelosporangium aridum</name>
    <dbReference type="NCBI Taxonomy" id="2030"/>
    <lineage>
        <taxon>Bacteria</taxon>
        <taxon>Bacillati</taxon>
        <taxon>Actinomycetota</taxon>
        <taxon>Actinomycetes</taxon>
        <taxon>Pseudonocardiales</taxon>
        <taxon>Pseudonocardiaceae</taxon>
        <taxon>Kibdelosporangium</taxon>
    </lineage>
</organism>
<gene>
    <name evidence="1" type="ORF">SAMN05661093_01114</name>
</gene>
<reference evidence="1 2" key="1">
    <citation type="submission" date="2017-04" db="EMBL/GenBank/DDBJ databases">
        <authorList>
            <person name="Afonso C.L."/>
            <person name="Miller P.J."/>
            <person name="Scott M.A."/>
            <person name="Spackman E."/>
            <person name="Goraichik I."/>
            <person name="Dimitrov K.M."/>
            <person name="Suarez D.L."/>
            <person name="Swayne D.E."/>
        </authorList>
    </citation>
    <scope>NUCLEOTIDE SEQUENCE [LARGE SCALE GENOMIC DNA]</scope>
    <source>
        <strain evidence="1 2">DSM 43828</strain>
    </source>
</reference>
<dbReference type="AlphaFoldDB" id="A0A1Y5X2R0"/>
<evidence type="ECO:0000313" key="1">
    <source>
        <dbReference type="EMBL" id="SMC64180.1"/>
    </source>
</evidence>
<dbReference type="OrthoDB" id="3252095at2"/>
<proteinExistence type="predicted"/>
<evidence type="ECO:0000313" key="2">
    <source>
        <dbReference type="Proteomes" id="UP000192674"/>
    </source>
</evidence>
<sequence length="278" mass="28699">MPTFATPEPITARLTTGGAQVRIAASERSDTVVLVEPVNAASKTDAKVVEKTKVEFSAGALSVETVKAGDQAGSVAITIELPVGSKLVLNTAWTDVHSDGLLGDCELHMASGRVELDRIAALRGNLAAGSVEVGHIAGTVDIEGGAASVRIGEVEGVVRYQGSSGEVWVGHALSDVDLSGSGGRFDIDCAESSVVARGSDCPIRVGQMTRGQAELLNASGGIEVGISEGTVAWVDAKSTKGAVRSALPSQDNADGFDNKVKIYARTRLDDIVIHRATH</sequence>
<dbReference type="Proteomes" id="UP000192674">
    <property type="component" value="Unassembled WGS sequence"/>
</dbReference>
<protein>
    <recommendedName>
        <fullName evidence="3">Adhesin domain-containing protein</fullName>
    </recommendedName>
</protein>
<accession>A0A1Y5X2R0</accession>
<name>A0A1Y5X2R0_KIBAR</name>
<dbReference type="RefSeq" id="WP_084424919.1">
    <property type="nucleotide sequence ID" value="NZ_FWXV01000001.1"/>
</dbReference>
<evidence type="ECO:0008006" key="3">
    <source>
        <dbReference type="Google" id="ProtNLM"/>
    </source>
</evidence>